<dbReference type="PATRIC" id="fig|1125717.3.peg.74"/>
<comment type="caution">
    <text evidence="2">The sequence shown here is derived from an EMBL/GenBank/DDBJ whole genome shotgun (WGS) entry which is preliminary data.</text>
</comment>
<dbReference type="AlphaFoldDB" id="J1HZ96"/>
<feature type="region of interest" description="Disordered" evidence="1">
    <location>
        <begin position="250"/>
        <end position="273"/>
    </location>
</feature>
<dbReference type="Proteomes" id="UP000004578">
    <property type="component" value="Unassembled WGS sequence"/>
</dbReference>
<dbReference type="RefSeq" id="WP_005867225.1">
    <property type="nucleotide sequence ID" value="NZ_AKFS01000008.1"/>
</dbReference>
<keyword evidence="3" id="KW-1185">Reference proteome</keyword>
<protein>
    <submittedName>
        <fullName evidence="2">Uncharacterized protein</fullName>
    </submittedName>
</protein>
<dbReference type="OrthoDB" id="3268848at2"/>
<accession>J1HZ96</accession>
<dbReference type="SUPFAM" id="SSF46785">
    <property type="entry name" value="Winged helix' DNA-binding domain"/>
    <property type="match status" value="1"/>
</dbReference>
<dbReference type="EMBL" id="AKFS01000008">
    <property type="protein sequence ID" value="EJF51690.1"/>
    <property type="molecule type" value="Genomic_DNA"/>
</dbReference>
<dbReference type="InterPro" id="IPR036390">
    <property type="entry name" value="WH_DNA-bd_sf"/>
</dbReference>
<feature type="region of interest" description="Disordered" evidence="1">
    <location>
        <begin position="178"/>
        <end position="208"/>
    </location>
</feature>
<reference evidence="2 3" key="1">
    <citation type="submission" date="2012-05" db="EMBL/GenBank/DDBJ databases">
        <authorList>
            <person name="Harkins D.M."/>
            <person name="Madupu R."/>
            <person name="Durkin A.S."/>
            <person name="Torralba M."/>
            <person name="Methe B."/>
            <person name="Sutton G.G."/>
            <person name="Nelson K.E."/>
        </authorList>
    </citation>
    <scope>NUCLEOTIDE SEQUENCE [LARGE SCALE GENOMIC DNA]</scope>
    <source>
        <strain evidence="2 3">F0490</strain>
    </source>
</reference>
<name>J1HZ96_9ACTO</name>
<evidence type="ECO:0000313" key="2">
    <source>
        <dbReference type="EMBL" id="EJF51690.1"/>
    </source>
</evidence>
<evidence type="ECO:0000256" key="1">
    <source>
        <dbReference type="SAM" id="MobiDB-lite"/>
    </source>
</evidence>
<gene>
    <name evidence="2" type="ORF">HMPREF1317_1562</name>
</gene>
<organism evidence="2 3">
    <name type="scientific">Schaalia georgiae F0490</name>
    <dbReference type="NCBI Taxonomy" id="1125717"/>
    <lineage>
        <taxon>Bacteria</taxon>
        <taxon>Bacillati</taxon>
        <taxon>Actinomycetota</taxon>
        <taxon>Actinomycetes</taxon>
        <taxon>Actinomycetales</taxon>
        <taxon>Actinomycetaceae</taxon>
        <taxon>Schaalia</taxon>
    </lineage>
</organism>
<proteinExistence type="predicted"/>
<evidence type="ECO:0000313" key="3">
    <source>
        <dbReference type="Proteomes" id="UP000004578"/>
    </source>
</evidence>
<sequence>MTAQRKRTPYPSAKWDVWELVNRLAVAGWGDDFAVPYFRAARMVLRELSTVMHTRKRGLRGTIDITGPQLADLTGYCEKTVRKGLTMLEDLGLIEWWRGGIVEGAPRPSLVRVCKKQLAAFVWAARKWHEKVLDNRVAAVKARILATVKYRKCKGRDPRVKLHAEVANVLLFSKEAGGVSTPPAASQADARPAETPNPQTPIEEPPMPRPDYMRYLPIICHHDKPAPDRCPQCRYEAIMRKQRADEANQAAAARRRHEEQEAQKMEGPGAWPPRIRAYMQSNYPDANTHAWARLILSDPEAKAIQLAEMREVDRG</sequence>